<comment type="catalytic activity">
    <reaction evidence="6">
        <text>a secondary aliphatic amine + O2 + H2O = a primary amine + an aldehyde + H2O2</text>
        <dbReference type="Rhea" id="RHEA:26414"/>
        <dbReference type="ChEBI" id="CHEBI:15377"/>
        <dbReference type="ChEBI" id="CHEBI:15379"/>
        <dbReference type="ChEBI" id="CHEBI:16240"/>
        <dbReference type="ChEBI" id="CHEBI:17478"/>
        <dbReference type="ChEBI" id="CHEBI:58855"/>
        <dbReference type="ChEBI" id="CHEBI:65296"/>
        <dbReference type="EC" id="1.4.3.4"/>
    </reaction>
</comment>
<dbReference type="SUPFAM" id="SSF54373">
    <property type="entry name" value="FAD-linked reductases, C-terminal domain"/>
    <property type="match status" value="1"/>
</dbReference>
<dbReference type="AlphaFoldDB" id="A0A7M7N638"/>
<evidence type="ECO:0000256" key="1">
    <source>
        <dbReference type="ARBA" id="ARBA00001974"/>
    </source>
</evidence>
<dbReference type="PANTHER" id="PTHR43563">
    <property type="entry name" value="AMINE OXIDASE"/>
    <property type="match status" value="1"/>
</dbReference>
<feature type="binding site" evidence="9">
    <location>
        <position position="17"/>
    </location>
    <ligand>
        <name>FAD</name>
        <dbReference type="ChEBI" id="CHEBI:57692"/>
    </ligand>
</feature>
<dbReference type="Gene3D" id="1.10.405.10">
    <property type="entry name" value="Guanine Nucleotide Dissociation Inhibitor, domain 1"/>
    <property type="match status" value="1"/>
</dbReference>
<keyword evidence="10" id="KW-0285">Flavoprotein</keyword>
<dbReference type="Gene3D" id="3.90.660.10">
    <property type="match status" value="1"/>
</dbReference>
<evidence type="ECO:0000256" key="7">
    <source>
        <dbReference type="ARBA" id="ARBA00049354"/>
    </source>
</evidence>
<feature type="binding site" evidence="9">
    <location>
        <begin position="36"/>
        <end position="37"/>
    </location>
    <ligand>
        <name>FAD</name>
        <dbReference type="ChEBI" id="CHEBI:57692"/>
    </ligand>
</feature>
<comment type="function">
    <text evidence="5">Catalyzes the oxidative deamination of primary and some secondary amines such as neurotransmitters, and exogenous amines including the tertiary amine, neurotoxin 1-methyl-4-phenyl-1,2,3,6-tetrahydropyridine (MPTP), with concomitant reduction of oxygen to hydrogen peroxide and participates in the metabolism of neuroactive and vasoactive amines in the central nervous system and peripheral tissues. Preferentially degrades benzylamine and phenylethylamine.</text>
</comment>
<dbReference type="GO" id="GO:0005741">
    <property type="term" value="C:mitochondrial outer membrane"/>
    <property type="evidence" value="ECO:0007669"/>
    <property type="project" value="UniProtKB-SubCell"/>
</dbReference>
<sequence>MGSERVRDVIIVGAGISGLSAAKLLHESGQDVLVLEANDRVGGRTCNFYDKAIDYTDIGGAYMGPTQDRVYRLSQELGVDNFRCFDEGTAIAYNRGRWRTLTGLYPDTWNPFVNMDLNHFWHLVDEMGNKIPMDHPWDFPEAEEWDSMTVKEWAEKTFWFQLTRDFIAVQSALGFCAEDKDMSLLYFLWYIKGGCGYLRFSATENGAQERKFVGGSHRISLTMAERLGEERVLLSKPVAHIAQDAECVTVTTATGDIYKAKYIIAALPPAMHNKIAFTPNLPSLRHQLNQRYPMGSVIKTMMYYERPFWRDSNYSGLILADGIICGTQDDCKPGSKYPAIIGFVAGDAARENCHLTKEERRDMIASRYATLFKNDAALQPVFYVEKNWMEEPYIGGGYVGFTPPGVITKYCKVLREPIGRLYFAGTETATKWSGYMDGAIQAGERAAREILHAMGRIPKDDIWQEEPESKDMPALPFEETFLERNLPSVSGFLRFVGRSLVFSAVGGALWLKKDMIQSFINK</sequence>
<reference evidence="12" key="2">
    <citation type="submission" date="2021-01" db="UniProtKB">
        <authorList>
            <consortium name="EnsemblMetazoa"/>
        </authorList>
    </citation>
    <scope>IDENTIFICATION</scope>
</reference>
<dbReference type="EC" id="1.4.3.-" evidence="10"/>
<dbReference type="EnsemblMetazoa" id="XM_030975202">
    <property type="protein sequence ID" value="XP_030831062"/>
    <property type="gene ID" value="LOC100891493"/>
</dbReference>
<evidence type="ECO:0000259" key="11">
    <source>
        <dbReference type="Pfam" id="PF01593"/>
    </source>
</evidence>
<dbReference type="FunCoup" id="A0A7M7N638">
    <property type="interactions" value="648"/>
</dbReference>
<comment type="similarity">
    <text evidence="3 10">Belongs to the flavin monoamine oxidase family.</text>
</comment>
<keyword evidence="4 10" id="KW-0560">Oxidoreductase</keyword>
<dbReference type="OrthoDB" id="7777654at2759"/>
<evidence type="ECO:0000256" key="2">
    <source>
        <dbReference type="ARBA" id="ARBA00004362"/>
    </source>
</evidence>
<dbReference type="RefSeq" id="XP_030831062.1">
    <property type="nucleotide sequence ID" value="XM_030975202.1"/>
</dbReference>
<dbReference type="OMA" id="YNTGNCT"/>
<organism evidence="12 13">
    <name type="scientific">Strongylocentrotus purpuratus</name>
    <name type="common">Purple sea urchin</name>
    <dbReference type="NCBI Taxonomy" id="7668"/>
    <lineage>
        <taxon>Eukaryota</taxon>
        <taxon>Metazoa</taxon>
        <taxon>Echinodermata</taxon>
        <taxon>Eleutherozoa</taxon>
        <taxon>Echinozoa</taxon>
        <taxon>Echinoidea</taxon>
        <taxon>Euechinoidea</taxon>
        <taxon>Echinacea</taxon>
        <taxon>Camarodonta</taxon>
        <taxon>Echinidea</taxon>
        <taxon>Strongylocentrotidae</taxon>
        <taxon>Strongylocentrotus</taxon>
    </lineage>
</organism>
<proteinExistence type="inferred from homology"/>
<dbReference type="GO" id="GO:0097621">
    <property type="term" value="F:monoamine oxidase activity"/>
    <property type="evidence" value="ECO:0007669"/>
    <property type="project" value="UniProtKB-EC"/>
</dbReference>
<evidence type="ECO:0000256" key="3">
    <source>
        <dbReference type="ARBA" id="ARBA00005995"/>
    </source>
</evidence>
<accession>A0A7M7N638</accession>
<feature type="binding site" evidence="9">
    <location>
        <position position="238"/>
    </location>
    <ligand>
        <name>FAD</name>
        <dbReference type="ChEBI" id="CHEBI:57692"/>
    </ligand>
</feature>
<dbReference type="KEGG" id="spu:100891493"/>
<feature type="binding site" evidence="9">
    <location>
        <position position="343"/>
    </location>
    <ligand>
        <name>substrate</name>
    </ligand>
</feature>
<evidence type="ECO:0000256" key="9">
    <source>
        <dbReference type="PIRSR" id="PIRSR601613-1"/>
    </source>
</evidence>
<comment type="cofactor">
    <cofactor evidence="1 10">
        <name>FAD</name>
        <dbReference type="ChEBI" id="CHEBI:57692"/>
    </cofactor>
</comment>
<dbReference type="GO" id="GO:0008131">
    <property type="term" value="F:primary methylamine oxidase activity"/>
    <property type="evidence" value="ECO:0000318"/>
    <property type="project" value="GO_Central"/>
</dbReference>
<dbReference type="PANTHER" id="PTHR43563:SF1">
    <property type="entry name" value="AMINE OXIDASE [FLAVIN-CONTAINING] B"/>
    <property type="match status" value="1"/>
</dbReference>
<evidence type="ECO:0000256" key="8">
    <source>
        <dbReference type="ARBA" id="ARBA00049430"/>
    </source>
</evidence>
<dbReference type="GO" id="GO:0005739">
    <property type="term" value="C:mitochondrion"/>
    <property type="evidence" value="ECO:0000318"/>
    <property type="project" value="GO_Central"/>
</dbReference>
<dbReference type="InterPro" id="IPR036188">
    <property type="entry name" value="FAD/NAD-bd_sf"/>
</dbReference>
<comment type="subcellular location">
    <subcellularLocation>
        <location evidence="2">Mitochondrion outer membrane</location>
        <topology evidence="2">Single-pass type IV membrane protein</topology>
        <orientation evidence="2">Cytoplasmic side</orientation>
    </subcellularLocation>
</comment>
<evidence type="ECO:0000256" key="6">
    <source>
        <dbReference type="ARBA" id="ARBA00048448"/>
    </source>
</evidence>
<evidence type="ECO:0000256" key="4">
    <source>
        <dbReference type="ARBA" id="ARBA00023002"/>
    </source>
</evidence>
<evidence type="ECO:0000256" key="10">
    <source>
        <dbReference type="RuleBase" id="RU362067"/>
    </source>
</evidence>
<dbReference type="Gene3D" id="3.50.50.60">
    <property type="entry name" value="FAD/NAD(P)-binding domain"/>
    <property type="match status" value="1"/>
</dbReference>
<dbReference type="InterPro" id="IPR001613">
    <property type="entry name" value="Flavin_amine_oxidase"/>
</dbReference>
<dbReference type="InParanoid" id="A0A7M7N638"/>
<feature type="domain" description="Amine oxidase" evidence="11">
    <location>
        <begin position="16"/>
        <end position="451"/>
    </location>
</feature>
<dbReference type="InterPro" id="IPR002937">
    <property type="entry name" value="Amino_oxidase"/>
</dbReference>
<evidence type="ECO:0000313" key="12">
    <source>
        <dbReference type="EnsemblMetazoa" id="XP_030831062"/>
    </source>
</evidence>
<dbReference type="Proteomes" id="UP000007110">
    <property type="component" value="Unassembled WGS sequence"/>
</dbReference>
<dbReference type="InterPro" id="IPR050703">
    <property type="entry name" value="Flavin_MAO"/>
</dbReference>
<keyword evidence="10" id="KW-0274">FAD</keyword>
<comment type="catalytic activity">
    <reaction evidence="7">
        <text>benzylamine + O2 + H2O = benzaldehyde + H2O2 + NH4(+)</text>
        <dbReference type="Rhea" id="RHEA:59424"/>
        <dbReference type="ChEBI" id="CHEBI:15377"/>
        <dbReference type="ChEBI" id="CHEBI:15379"/>
        <dbReference type="ChEBI" id="CHEBI:16240"/>
        <dbReference type="ChEBI" id="CHEBI:17169"/>
        <dbReference type="ChEBI" id="CHEBI:28938"/>
        <dbReference type="ChEBI" id="CHEBI:225238"/>
    </reaction>
    <physiologicalReaction direction="left-to-right" evidence="7">
        <dbReference type="Rhea" id="RHEA:59425"/>
    </physiologicalReaction>
</comment>
<dbReference type="GO" id="GO:0050660">
    <property type="term" value="F:flavin adenine dinucleotide binding"/>
    <property type="evidence" value="ECO:0000318"/>
    <property type="project" value="GO_Central"/>
</dbReference>
<name>A0A7M7N638_STRPU</name>
<evidence type="ECO:0000256" key="5">
    <source>
        <dbReference type="ARBA" id="ARBA00045409"/>
    </source>
</evidence>
<dbReference type="PRINTS" id="PR00757">
    <property type="entry name" value="AMINEOXDASEF"/>
</dbReference>
<feature type="binding site" evidence="9">
    <location>
        <position position="427"/>
    </location>
    <ligand>
        <name>FAD</name>
        <dbReference type="ChEBI" id="CHEBI:57692"/>
    </ligand>
</feature>
<reference evidence="13" key="1">
    <citation type="submission" date="2015-02" db="EMBL/GenBank/DDBJ databases">
        <title>Genome sequencing for Strongylocentrotus purpuratus.</title>
        <authorList>
            <person name="Murali S."/>
            <person name="Liu Y."/>
            <person name="Vee V."/>
            <person name="English A."/>
            <person name="Wang M."/>
            <person name="Skinner E."/>
            <person name="Han Y."/>
            <person name="Muzny D.M."/>
            <person name="Worley K.C."/>
            <person name="Gibbs R.A."/>
        </authorList>
    </citation>
    <scope>NUCLEOTIDE SEQUENCE</scope>
</reference>
<protein>
    <recommendedName>
        <fullName evidence="10">Amine oxidase</fullName>
        <ecNumber evidence="10">1.4.3.-</ecNumber>
    </recommendedName>
</protein>
<comment type="catalytic activity">
    <reaction evidence="8">
        <text>N-acetylputrescine + O2 + H2O = 4-acetamidobutanal + H2O2 + NH4(+)</text>
        <dbReference type="Rhea" id="RHEA:70283"/>
        <dbReference type="ChEBI" id="CHEBI:7386"/>
        <dbReference type="ChEBI" id="CHEBI:15377"/>
        <dbReference type="ChEBI" id="CHEBI:15379"/>
        <dbReference type="ChEBI" id="CHEBI:16240"/>
        <dbReference type="ChEBI" id="CHEBI:28938"/>
        <dbReference type="ChEBI" id="CHEBI:58263"/>
    </reaction>
    <physiologicalReaction direction="left-to-right" evidence="8">
        <dbReference type="Rhea" id="RHEA:70284"/>
    </physiologicalReaction>
</comment>
<dbReference type="GeneID" id="100891493"/>
<evidence type="ECO:0000313" key="13">
    <source>
        <dbReference type="Proteomes" id="UP000007110"/>
    </source>
</evidence>
<dbReference type="Pfam" id="PF01593">
    <property type="entry name" value="Amino_oxidase"/>
    <property type="match status" value="1"/>
</dbReference>
<keyword evidence="13" id="KW-1185">Reference proteome</keyword>
<dbReference type="SUPFAM" id="SSF51905">
    <property type="entry name" value="FAD/NAD(P)-binding domain"/>
    <property type="match status" value="1"/>
</dbReference>
<dbReference type="Gene3D" id="6.10.250.130">
    <property type="match status" value="1"/>
</dbReference>